<protein>
    <submittedName>
        <fullName evidence="6">Fucoxanthin-chlorophyll a-c binding protein, chloroplastic</fullName>
    </submittedName>
</protein>
<dbReference type="PDB" id="7Y5E">
    <property type="method" value="EM"/>
    <property type="resolution" value="3.30 A"/>
    <property type="chains" value="72/7N=38-203"/>
</dbReference>
<keyword evidence="5" id="KW-0157">Chromophore</keyword>
<dbReference type="GO" id="GO:0016020">
    <property type="term" value="C:membrane"/>
    <property type="evidence" value="ECO:0007669"/>
    <property type="project" value="InterPro"/>
</dbReference>
<feature type="binding site" evidence="5">
    <location>
        <position position="172"/>
    </location>
    <ligand>
        <name>chlorophyll a</name>
        <dbReference type="ChEBI" id="CHEBI:58416"/>
        <label>1</label>
    </ligand>
</feature>
<dbReference type="GO" id="GO:0016168">
    <property type="term" value="F:chlorophyll binding"/>
    <property type="evidence" value="ECO:0007669"/>
    <property type="project" value="UniProtKB-KW"/>
</dbReference>
<feature type="binding site" evidence="5">
    <location>
        <position position="186"/>
    </location>
    <ligand>
        <name>chlorophyll a</name>
        <dbReference type="ChEBI" id="CHEBI:58416"/>
        <label>1</label>
    </ligand>
</feature>
<organism evidence="6 7">
    <name type="scientific">Porphyridium purpureum</name>
    <name type="common">Red alga</name>
    <name type="synonym">Porphyridium cruentum</name>
    <dbReference type="NCBI Taxonomy" id="35688"/>
    <lineage>
        <taxon>Eukaryota</taxon>
        <taxon>Rhodophyta</taxon>
        <taxon>Bangiophyceae</taxon>
        <taxon>Porphyridiales</taxon>
        <taxon>Porphyridiaceae</taxon>
        <taxon>Porphyridium</taxon>
    </lineage>
</organism>
<evidence type="ECO:0000256" key="1">
    <source>
        <dbReference type="ARBA" id="ARBA00004229"/>
    </source>
</evidence>
<comment type="subcellular location">
    <subcellularLocation>
        <location evidence="1">Plastid</location>
        <location evidence="1">Chloroplast</location>
    </subcellularLocation>
</comment>
<dbReference type="EMBL" id="VRMN01000013">
    <property type="protein sequence ID" value="KAA8491490.1"/>
    <property type="molecule type" value="Genomic_DNA"/>
</dbReference>
<dbReference type="Proteomes" id="UP000324585">
    <property type="component" value="Unassembled WGS sequence"/>
</dbReference>
<feature type="binding site" evidence="5">
    <location>
        <position position="174"/>
    </location>
    <ligand>
        <name>chlorophyll a</name>
        <dbReference type="ChEBI" id="CHEBI:58416"/>
        <label>1</label>
    </ligand>
</feature>
<dbReference type="InterPro" id="IPR001344">
    <property type="entry name" value="Chloro_AB-bd_pln"/>
</dbReference>
<evidence type="ECO:0007829" key="8">
    <source>
        <dbReference type="PDB" id="7Y5E"/>
    </source>
</evidence>
<accession>A0A5J4YKR2</accession>
<comment type="caution">
    <text evidence="6">The sequence shown here is derived from an EMBL/GenBank/DDBJ whole genome shotgun (WGS) entry which is preliminary data.</text>
</comment>
<feature type="binding site" evidence="5">
    <location>
        <position position="75"/>
    </location>
    <ligand>
        <name>chlorophyll a</name>
        <dbReference type="ChEBI" id="CHEBI:58416"/>
        <label>1</label>
    </ligand>
</feature>
<dbReference type="GO" id="GO:0009765">
    <property type="term" value="P:photosynthesis, light harvesting"/>
    <property type="evidence" value="ECO:0007669"/>
    <property type="project" value="InterPro"/>
</dbReference>
<dbReference type="Pfam" id="PF00504">
    <property type="entry name" value="Chloroa_b-bind"/>
    <property type="match status" value="1"/>
</dbReference>
<dbReference type="EMDB" id="EMD-33618"/>
<feature type="binding site" evidence="5">
    <location>
        <position position="72"/>
    </location>
    <ligand>
        <name>chlorophyll a</name>
        <dbReference type="ChEBI" id="CHEBI:58416"/>
        <label>1</label>
    </ligand>
</feature>
<dbReference type="PDB" id="7Y7A">
    <property type="method" value="EM"/>
    <property type="resolution" value="4.30 A"/>
    <property type="chains" value="77/7o=38-203"/>
</dbReference>
<dbReference type="OMA" id="TAVGCLH"/>
<keyword evidence="2" id="KW-0150">Chloroplast</keyword>
<dbReference type="GO" id="GO:0009507">
    <property type="term" value="C:chloroplast"/>
    <property type="evidence" value="ECO:0007669"/>
    <property type="project" value="UniProtKB-SubCell"/>
</dbReference>
<proteinExistence type="evidence at protein level"/>
<feature type="binding site" evidence="5">
    <location>
        <position position="112"/>
    </location>
    <ligand>
        <name>chlorophyll a</name>
        <dbReference type="ChEBI" id="CHEBI:58416"/>
        <label>1</label>
    </ligand>
</feature>
<reference evidence="7" key="1">
    <citation type="journal article" date="2019" name="Nat. Commun.">
        <title>Expansion of phycobilisome linker gene families in mesophilic red algae.</title>
        <authorList>
            <person name="Lee J."/>
            <person name="Kim D."/>
            <person name="Bhattacharya D."/>
            <person name="Yoon H.S."/>
        </authorList>
    </citation>
    <scope>NUCLEOTIDE SEQUENCE [LARGE SCALE GENOMIC DNA]</scope>
    <source>
        <strain evidence="7">CCMP 1328</strain>
    </source>
</reference>
<feature type="binding site" description="axial binding residue" evidence="5">
    <location>
        <position position="77"/>
    </location>
    <ligand>
        <name>chlorophyll b</name>
        <dbReference type="ChEBI" id="CHEBI:61721"/>
        <label>1</label>
    </ligand>
    <ligandPart>
        <name>Mg</name>
        <dbReference type="ChEBI" id="CHEBI:25107"/>
    </ligandPart>
</feature>
<evidence type="ECO:0000313" key="6">
    <source>
        <dbReference type="EMBL" id="KAA8491490.1"/>
    </source>
</evidence>
<keyword evidence="4" id="KW-0934">Plastid</keyword>
<evidence type="ECO:0007829" key="9">
    <source>
        <dbReference type="PDB" id="7Y7A"/>
    </source>
</evidence>
<evidence type="ECO:0000256" key="4">
    <source>
        <dbReference type="ARBA" id="ARBA00022640"/>
    </source>
</evidence>
<keyword evidence="7" id="KW-1185">Reference proteome</keyword>
<dbReference type="EMDB" id="EMD-33658"/>
<keyword evidence="5" id="KW-0148">Chlorophyll</keyword>
<dbReference type="AlphaFoldDB" id="A0A5J4YKR2"/>
<feature type="binding site" evidence="5">
    <location>
        <position position="169"/>
    </location>
    <ligand>
        <name>chlorophyll a</name>
        <dbReference type="ChEBI" id="CHEBI:58416"/>
        <label>1</label>
    </ligand>
</feature>
<dbReference type="PANTHER" id="PTHR21649">
    <property type="entry name" value="CHLOROPHYLL A/B BINDING PROTEIN"/>
    <property type="match status" value="1"/>
</dbReference>
<dbReference type="InterPro" id="IPR022796">
    <property type="entry name" value="Chloroa_b-bind"/>
</dbReference>
<keyword evidence="8 9" id="KW-0002">3D-structure</keyword>
<gene>
    <name evidence="6" type="ORF">FVE85_2505</name>
</gene>
<dbReference type="OrthoDB" id="423598at2759"/>
<evidence type="ECO:0000256" key="3">
    <source>
        <dbReference type="ARBA" id="ARBA00022531"/>
    </source>
</evidence>
<name>A0A5J4YKR2_PORPP</name>
<evidence type="ECO:0000313" key="7">
    <source>
        <dbReference type="Proteomes" id="UP000324585"/>
    </source>
</evidence>
<feature type="binding site" evidence="5">
    <location>
        <position position="60"/>
    </location>
    <ligand>
        <name>chlorophyll a</name>
        <dbReference type="ChEBI" id="CHEBI:58416"/>
        <label>1</label>
    </ligand>
</feature>
<dbReference type="SUPFAM" id="SSF103511">
    <property type="entry name" value="Chlorophyll a-b binding protein"/>
    <property type="match status" value="1"/>
</dbReference>
<sequence length="204" mass="22412">MAAFVSGFSGLAVRAHTSRASCAAVRMAASPMSKSVPFLKKPTQLDGWAGSAEFDPIGISEYVDIRYLRESELKHGRICMLAAVGLIVQELVTFGGKYFPKMLPVQAHDFYLKTGGMSQLLLFIAAFESLSYFAIRETLEGKREPGDFGFDPLNLGKEPAAFAKFRESELKNGRLAMIAVGGMIHQQWVSGQGTLEQLFHFKPL</sequence>
<evidence type="ECO:0000256" key="5">
    <source>
        <dbReference type="PIRSR" id="PIRSR601344-1"/>
    </source>
</evidence>
<dbReference type="Gene3D" id="1.10.3460.10">
    <property type="entry name" value="Chlorophyll a/b binding protein domain"/>
    <property type="match status" value="1"/>
</dbReference>
<feature type="binding site" description="axial binding residue" evidence="5">
    <location>
        <position position="139"/>
    </location>
    <ligand>
        <name>chlorophyll b</name>
        <dbReference type="ChEBI" id="CHEBI:61721"/>
        <label>1</label>
    </ligand>
    <ligandPart>
        <name>Mg</name>
        <dbReference type="ChEBI" id="CHEBI:25107"/>
    </ligandPart>
</feature>
<reference evidence="8 9" key="2">
    <citation type="journal article" date="2023" name="Nature">
        <title>In situ structure of the red algal phycobilisome-PSII-PSI-LHC megacomplex.</title>
        <authorList>
            <person name="You X."/>
            <person name="Zhang X."/>
            <person name="Cheng J."/>
            <person name="Xiao Y."/>
            <person name="Ma J."/>
            <person name="Sun S."/>
            <person name="Zhang X."/>
            <person name="Wang H.W."/>
            <person name="Sui S.F."/>
        </authorList>
    </citation>
    <scope>STRUCTURE BY ELECTRON MICROSCOPY (3.30 ANGSTROMS) OF 38-203</scope>
</reference>
<keyword evidence="3" id="KW-0602">Photosynthesis</keyword>
<evidence type="ECO:0000256" key="2">
    <source>
        <dbReference type="ARBA" id="ARBA00022528"/>
    </source>
</evidence>